<keyword evidence="3" id="KW-1185">Reference proteome</keyword>
<dbReference type="EMBL" id="BAAAZG010000001">
    <property type="protein sequence ID" value="GAA4056055.1"/>
    <property type="molecule type" value="Genomic_DNA"/>
</dbReference>
<evidence type="ECO:0000313" key="2">
    <source>
        <dbReference type="EMBL" id="GAA4056055.1"/>
    </source>
</evidence>
<evidence type="ECO:0000256" key="1">
    <source>
        <dbReference type="SAM" id="MobiDB-lite"/>
    </source>
</evidence>
<accession>A0ABP7V1H9</accession>
<dbReference type="Proteomes" id="UP001500683">
    <property type="component" value="Unassembled WGS sequence"/>
</dbReference>
<name>A0ABP7V1H9_9ACTN</name>
<gene>
    <name evidence="2" type="ORF">GCM10022214_04400</name>
</gene>
<evidence type="ECO:0000313" key="3">
    <source>
        <dbReference type="Proteomes" id="UP001500683"/>
    </source>
</evidence>
<sequence length="110" mass="11923">MTTGGAGATESAPATSKQVARTCHVRSDGKLLCENKRGAPLYQHRSTGSRIVDYLDTSPSVFACWGEGDLHAGGNRIWYWTNGDRTKQWGNIPAVHLYTSVDPPAGMKKC</sequence>
<reference evidence="3" key="1">
    <citation type="journal article" date="2019" name="Int. J. Syst. Evol. Microbiol.">
        <title>The Global Catalogue of Microorganisms (GCM) 10K type strain sequencing project: providing services to taxonomists for standard genome sequencing and annotation.</title>
        <authorList>
            <consortium name="The Broad Institute Genomics Platform"/>
            <consortium name="The Broad Institute Genome Sequencing Center for Infectious Disease"/>
            <person name="Wu L."/>
            <person name="Ma J."/>
        </authorList>
    </citation>
    <scope>NUCLEOTIDE SEQUENCE [LARGE SCALE GENOMIC DNA]</scope>
    <source>
        <strain evidence="3">JCM 16702</strain>
    </source>
</reference>
<protein>
    <submittedName>
        <fullName evidence="2">Uncharacterized protein</fullName>
    </submittedName>
</protein>
<organism evidence="2 3">
    <name type="scientific">Actinomadura miaoliensis</name>
    <dbReference type="NCBI Taxonomy" id="430685"/>
    <lineage>
        <taxon>Bacteria</taxon>
        <taxon>Bacillati</taxon>
        <taxon>Actinomycetota</taxon>
        <taxon>Actinomycetes</taxon>
        <taxon>Streptosporangiales</taxon>
        <taxon>Thermomonosporaceae</taxon>
        <taxon>Actinomadura</taxon>
    </lineage>
</organism>
<comment type="caution">
    <text evidence="2">The sequence shown here is derived from an EMBL/GenBank/DDBJ whole genome shotgun (WGS) entry which is preliminary data.</text>
</comment>
<proteinExistence type="predicted"/>
<feature type="region of interest" description="Disordered" evidence="1">
    <location>
        <begin position="1"/>
        <end position="20"/>
    </location>
</feature>